<dbReference type="EMBL" id="NEVL01000006">
    <property type="protein sequence ID" value="OZI28961.1"/>
    <property type="molecule type" value="Genomic_DNA"/>
</dbReference>
<dbReference type="NCBIfam" id="NF038353">
    <property type="entry name" value="FxLYD_dom"/>
    <property type="match status" value="1"/>
</dbReference>
<organism evidence="2 3">
    <name type="scientific">Bordetella genomosp. 1</name>
    <dbReference type="NCBI Taxonomy" id="1395607"/>
    <lineage>
        <taxon>Bacteria</taxon>
        <taxon>Pseudomonadati</taxon>
        <taxon>Pseudomonadota</taxon>
        <taxon>Betaproteobacteria</taxon>
        <taxon>Burkholderiales</taxon>
        <taxon>Alcaligenaceae</taxon>
        <taxon>Bordetella</taxon>
    </lineage>
</organism>
<evidence type="ECO:0000313" key="3">
    <source>
        <dbReference type="Proteomes" id="UP000217005"/>
    </source>
</evidence>
<dbReference type="AlphaFoldDB" id="A0A261RVP1"/>
<name>A0A261RVP1_9BORD</name>
<feature type="signal peptide" evidence="1">
    <location>
        <begin position="1"/>
        <end position="19"/>
    </location>
</feature>
<dbReference type="OrthoDB" id="5957485at2"/>
<reference evidence="2 3" key="1">
    <citation type="submission" date="2017-05" db="EMBL/GenBank/DDBJ databases">
        <title>Complete and WGS of Bordetella genogroups.</title>
        <authorList>
            <person name="Spilker T."/>
            <person name="LiPuma J."/>
        </authorList>
    </citation>
    <scope>NUCLEOTIDE SEQUENCE [LARGE SCALE GENOMIC DNA]</scope>
    <source>
        <strain evidence="2 3">AU17610</strain>
    </source>
</reference>
<dbReference type="Proteomes" id="UP000217005">
    <property type="component" value="Unassembled WGS sequence"/>
</dbReference>
<protein>
    <recommendedName>
        <fullName evidence="4">DUF5666 domain-containing protein</fullName>
    </recommendedName>
</protein>
<dbReference type="RefSeq" id="WP_094828887.1">
    <property type="nucleotide sequence ID" value="NZ_NEVL01000006.1"/>
</dbReference>
<evidence type="ECO:0000313" key="2">
    <source>
        <dbReference type="EMBL" id="OZI28961.1"/>
    </source>
</evidence>
<gene>
    <name evidence="2" type="ORF">CEG14_23855</name>
</gene>
<evidence type="ECO:0008006" key="4">
    <source>
        <dbReference type="Google" id="ProtNLM"/>
    </source>
</evidence>
<accession>A0A261RVP1</accession>
<proteinExistence type="predicted"/>
<comment type="caution">
    <text evidence="2">The sequence shown here is derived from an EMBL/GenBank/DDBJ whole genome shotgun (WGS) entry which is preliminary data.</text>
</comment>
<keyword evidence="1" id="KW-0732">Signal</keyword>
<sequence>MKKRIAALLLSLAASAAAAQSLSYGVNLGNLEAVRDNNTAETVITGTLANLSNKRIEHAEVEFALYDADGREIGRIRDASDKPLDPGEVWQVRASTPLSIARFTAVHIKAE</sequence>
<dbReference type="InterPro" id="IPR047676">
    <property type="entry name" value="FxLYD_dom"/>
</dbReference>
<evidence type="ECO:0000256" key="1">
    <source>
        <dbReference type="SAM" id="SignalP"/>
    </source>
</evidence>
<feature type="chain" id="PRO_5012062658" description="DUF5666 domain-containing protein" evidence="1">
    <location>
        <begin position="20"/>
        <end position="111"/>
    </location>
</feature>